<organism evidence="4 5">
    <name type="scientific">Kibdelosporangium persicum</name>
    <dbReference type="NCBI Taxonomy" id="2698649"/>
    <lineage>
        <taxon>Bacteria</taxon>
        <taxon>Bacillati</taxon>
        <taxon>Actinomycetota</taxon>
        <taxon>Actinomycetes</taxon>
        <taxon>Pseudonocardiales</taxon>
        <taxon>Pseudonocardiaceae</taxon>
        <taxon>Kibdelosporangium</taxon>
    </lineage>
</organism>
<dbReference type="Pfam" id="PF08401">
    <property type="entry name" value="ArdcN"/>
    <property type="match status" value="1"/>
</dbReference>
<dbReference type="RefSeq" id="WP_173141987.1">
    <property type="nucleotide sequence ID" value="NZ_CBCSGW010000005.1"/>
</dbReference>
<feature type="compositionally biased region" description="Polar residues" evidence="2">
    <location>
        <begin position="251"/>
        <end position="262"/>
    </location>
</feature>
<protein>
    <recommendedName>
        <fullName evidence="3">N-terminal domain-containing protein</fullName>
    </recommendedName>
</protein>
<keyword evidence="5" id="KW-1185">Reference proteome</keyword>
<feature type="region of interest" description="Disordered" evidence="2">
    <location>
        <begin position="1"/>
        <end position="23"/>
    </location>
</feature>
<dbReference type="EMBL" id="JAAATY010000045">
    <property type="protein sequence ID" value="NRN70830.1"/>
    <property type="molecule type" value="Genomic_DNA"/>
</dbReference>
<dbReference type="InterPro" id="IPR013610">
    <property type="entry name" value="ArdC_N"/>
</dbReference>
<reference evidence="4 5" key="1">
    <citation type="submission" date="2020-01" db="EMBL/GenBank/DDBJ databases">
        <title>Kibdelosporangium persica a novel Actinomycetes from a hot desert in Iran.</title>
        <authorList>
            <person name="Safaei N."/>
            <person name="Zaburannyi N."/>
            <person name="Mueller R."/>
            <person name="Wink J."/>
        </authorList>
    </citation>
    <scope>NUCLEOTIDE SEQUENCE [LARGE SCALE GENOMIC DNA]</scope>
    <source>
        <strain evidence="4 5">4NS15</strain>
    </source>
</reference>
<keyword evidence="1" id="KW-0175">Coiled coil</keyword>
<sequence length="470" mass="51448">MASPVAGNRRTNYTPEQRAERDAADGAIRDKAAELLANPDAMAAMVARLMTTTSPKLLRYSMRNNAMLARQADDRGMTLTDVDSYRGWQERGRAVRKGERGLRIVAPKGTEPSDQAEQDKVNPSHDNHAGQNENEETRVRFRMVSVFDISQTDGIEDAEPVETETVNDPATVLHANLTEEIQRLGYTIATTDQANATVTVQGTTVTVPHTQPVPELARALAIVLNLPKADRPTPQTTRTNADTATTDAGTSMVTSTDPNASQPVRLPLGDDYGTATGTVRTEWTTGRVYFALRAPRVTGTWTVTIDDPADTERPTRVNVDYGEDDGRNLYGSLGRRRPHRPIINGIDIAGGTHGIPLSNPAELVRWHVNCDRPTGSYNSTRTPDKTTERMAAVLRAIVHHIADRPDLAELHHVAARLAAVSRTREEANKAAQLDQEITDLAAKRDRHNQRAEQLANLAADSDQLALFASN</sequence>
<feature type="compositionally biased region" description="Low complexity" evidence="2">
    <location>
        <begin position="233"/>
        <end position="250"/>
    </location>
</feature>
<evidence type="ECO:0000259" key="3">
    <source>
        <dbReference type="Pfam" id="PF08401"/>
    </source>
</evidence>
<comment type="caution">
    <text evidence="4">The sequence shown here is derived from an EMBL/GenBank/DDBJ whole genome shotgun (WGS) entry which is preliminary data.</text>
</comment>
<evidence type="ECO:0000313" key="5">
    <source>
        <dbReference type="Proteomes" id="UP000763557"/>
    </source>
</evidence>
<proteinExistence type="predicted"/>
<feature type="region of interest" description="Disordered" evidence="2">
    <location>
        <begin position="96"/>
        <end position="135"/>
    </location>
</feature>
<gene>
    <name evidence="4" type="ORF">GC106_81040</name>
</gene>
<feature type="coiled-coil region" evidence="1">
    <location>
        <begin position="430"/>
        <end position="457"/>
    </location>
</feature>
<feature type="region of interest" description="Disordered" evidence="2">
    <location>
        <begin position="229"/>
        <end position="273"/>
    </location>
</feature>
<evidence type="ECO:0000256" key="2">
    <source>
        <dbReference type="SAM" id="MobiDB-lite"/>
    </source>
</evidence>
<feature type="domain" description="N-terminal" evidence="3">
    <location>
        <begin position="58"/>
        <end position="147"/>
    </location>
</feature>
<dbReference type="Proteomes" id="UP000763557">
    <property type="component" value="Unassembled WGS sequence"/>
</dbReference>
<evidence type="ECO:0000256" key="1">
    <source>
        <dbReference type="SAM" id="Coils"/>
    </source>
</evidence>
<evidence type="ECO:0000313" key="4">
    <source>
        <dbReference type="EMBL" id="NRN70830.1"/>
    </source>
</evidence>
<name>A0ABX2FJD0_9PSEU</name>
<accession>A0ABX2FJD0</accession>
<feature type="compositionally biased region" description="Basic and acidic residues" evidence="2">
    <location>
        <begin position="117"/>
        <end position="128"/>
    </location>
</feature>